<comment type="caution">
    <text evidence="2">The sequence shown here is derived from an EMBL/GenBank/DDBJ whole genome shotgun (WGS) entry which is preliminary data.</text>
</comment>
<evidence type="ECO:0000313" key="3">
    <source>
        <dbReference type="Proteomes" id="UP000263596"/>
    </source>
</evidence>
<reference evidence="2 3" key="1">
    <citation type="journal article" date="2018" name="Nat. Biotechnol.">
        <title>A standardized bacterial taxonomy based on genome phylogeny substantially revises the tree of life.</title>
        <authorList>
            <person name="Parks D.H."/>
            <person name="Chuvochina M."/>
            <person name="Waite D.W."/>
            <person name="Rinke C."/>
            <person name="Skarshewski A."/>
            <person name="Chaumeil P.A."/>
            <person name="Hugenholtz P."/>
        </authorList>
    </citation>
    <scope>NUCLEOTIDE SEQUENCE [LARGE SCALE GENOMIC DNA]</scope>
    <source>
        <strain evidence="2">UBA9669</strain>
    </source>
</reference>
<sequence>MLTETSKLASEQNTDDPTPATCAIKTPEVLSQNTSANSTRPKLLRTPNLRDHYSASMRVILRDYF</sequence>
<feature type="compositionally biased region" description="Polar residues" evidence="1">
    <location>
        <begin position="29"/>
        <end position="40"/>
    </location>
</feature>
<accession>A0A3D2SKX7</accession>
<gene>
    <name evidence="2" type="ORF">DHW29_02815</name>
</gene>
<feature type="non-terminal residue" evidence="2">
    <location>
        <position position="65"/>
    </location>
</feature>
<evidence type="ECO:0000313" key="2">
    <source>
        <dbReference type="EMBL" id="HCK29225.1"/>
    </source>
</evidence>
<feature type="region of interest" description="Disordered" evidence="1">
    <location>
        <begin position="1"/>
        <end position="47"/>
    </location>
</feature>
<evidence type="ECO:0000256" key="1">
    <source>
        <dbReference type="SAM" id="MobiDB-lite"/>
    </source>
</evidence>
<name>A0A3D2SKX7_9GAMM</name>
<protein>
    <submittedName>
        <fullName evidence="2">Uncharacterized protein</fullName>
    </submittedName>
</protein>
<feature type="compositionally biased region" description="Polar residues" evidence="1">
    <location>
        <begin position="1"/>
        <end position="16"/>
    </location>
</feature>
<dbReference type="Proteomes" id="UP000263596">
    <property type="component" value="Unassembled WGS sequence"/>
</dbReference>
<dbReference type="AlphaFoldDB" id="A0A3D2SKX7"/>
<dbReference type="EMBL" id="DPVE01000052">
    <property type="protein sequence ID" value="HCK29225.1"/>
    <property type="molecule type" value="Genomic_DNA"/>
</dbReference>
<organism evidence="2 3">
    <name type="scientific">Acinetobacter ursingii</name>
    <dbReference type="NCBI Taxonomy" id="108980"/>
    <lineage>
        <taxon>Bacteria</taxon>
        <taxon>Pseudomonadati</taxon>
        <taxon>Pseudomonadota</taxon>
        <taxon>Gammaproteobacteria</taxon>
        <taxon>Moraxellales</taxon>
        <taxon>Moraxellaceae</taxon>
        <taxon>Acinetobacter</taxon>
    </lineage>
</organism>
<proteinExistence type="predicted"/>